<proteinExistence type="predicted"/>
<dbReference type="Pfam" id="PF12787">
    <property type="entry name" value="EcsC"/>
    <property type="match status" value="1"/>
</dbReference>
<comment type="caution">
    <text evidence="1">The sequence shown here is derived from an EMBL/GenBank/DDBJ whole genome shotgun (WGS) entry which is preliminary data.</text>
</comment>
<name>A0ABV3P663_9ACTN</name>
<dbReference type="RefSeq" id="WP_367637509.1">
    <property type="nucleotide sequence ID" value="NZ_JBFNQN010000005.1"/>
</dbReference>
<dbReference type="EMBL" id="JBFNQN010000005">
    <property type="protein sequence ID" value="MEW9264717.1"/>
    <property type="molecule type" value="Genomic_DNA"/>
</dbReference>
<organism evidence="1 2">
    <name type="scientific">Kineococcus endophyticus</name>
    <dbReference type="NCBI Taxonomy" id="1181883"/>
    <lineage>
        <taxon>Bacteria</taxon>
        <taxon>Bacillati</taxon>
        <taxon>Actinomycetota</taxon>
        <taxon>Actinomycetes</taxon>
        <taxon>Kineosporiales</taxon>
        <taxon>Kineosporiaceae</taxon>
        <taxon>Kineococcus</taxon>
    </lineage>
</organism>
<reference evidence="1 2" key="1">
    <citation type="submission" date="2024-07" db="EMBL/GenBank/DDBJ databases">
        <authorList>
            <person name="Thanompreechachai J."/>
            <person name="Duangmal K."/>
        </authorList>
    </citation>
    <scope>NUCLEOTIDE SEQUENCE [LARGE SCALE GENOMIC DNA]</scope>
    <source>
        <strain evidence="1 2">KCTC 19886</strain>
    </source>
</reference>
<dbReference type="Proteomes" id="UP001555826">
    <property type="component" value="Unassembled WGS sequence"/>
</dbReference>
<dbReference type="InterPro" id="IPR024787">
    <property type="entry name" value="EcsC"/>
</dbReference>
<gene>
    <name evidence="1" type="ORF">AB1207_08155</name>
</gene>
<evidence type="ECO:0000313" key="1">
    <source>
        <dbReference type="EMBL" id="MEW9264717.1"/>
    </source>
</evidence>
<accession>A0ABV3P663</accession>
<sequence length="233" mass="23952">MSSHEKSTASDAEEPSALERRSADLVTRLLKVGIDGLGPFDSAAKVAKAARADHPSTESAVHAVVRQHTKLVAGNGFVTGLGGLFTLPVSLPANVFGFHVLAVRAVAAIAELRGYDTTKPEVRSAVLLTLVGADATDVLKSAGLPTGGRLVGLVTSRVPRPVLMLVNKGVGFRLIAKFGTQGLLRLPQRALPVVGGAVGAGLDTVMFRRITKNAEKALPPLTGGAAQAVEGSA</sequence>
<keyword evidence="2" id="KW-1185">Reference proteome</keyword>
<protein>
    <submittedName>
        <fullName evidence="1">EcsC family protein</fullName>
    </submittedName>
</protein>
<evidence type="ECO:0000313" key="2">
    <source>
        <dbReference type="Proteomes" id="UP001555826"/>
    </source>
</evidence>